<reference evidence="2" key="2">
    <citation type="submission" date="2023-01" db="EMBL/GenBank/DDBJ databases">
        <authorList>
            <person name="Sun Q."/>
            <person name="Evtushenko L."/>
        </authorList>
    </citation>
    <scope>NUCLEOTIDE SEQUENCE</scope>
    <source>
        <strain evidence="2">VKM B-2555</strain>
    </source>
</reference>
<dbReference type="Proteomes" id="UP001143364">
    <property type="component" value="Unassembled WGS sequence"/>
</dbReference>
<proteinExistence type="predicted"/>
<comment type="caution">
    <text evidence="2">The sequence shown here is derived from an EMBL/GenBank/DDBJ whole genome shotgun (WGS) entry which is preliminary data.</text>
</comment>
<dbReference type="AlphaFoldDB" id="A0A9W6JKK8"/>
<gene>
    <name evidence="2" type="ORF">GCM10008171_31670</name>
</gene>
<sequence length="73" mass="7700">MPFIVMEPGGSRSCHTVERASEALALKANLQGRKEPRTVFVFRLDAVGDSELSALAESEGDDGDGPSLGAVPR</sequence>
<reference evidence="2" key="1">
    <citation type="journal article" date="2014" name="Int. J. Syst. Evol. Microbiol.">
        <title>Complete genome sequence of Corynebacterium casei LMG S-19264T (=DSM 44701T), isolated from a smear-ripened cheese.</title>
        <authorList>
            <consortium name="US DOE Joint Genome Institute (JGI-PGF)"/>
            <person name="Walter F."/>
            <person name="Albersmeier A."/>
            <person name="Kalinowski J."/>
            <person name="Ruckert C."/>
        </authorList>
    </citation>
    <scope>NUCLEOTIDE SEQUENCE</scope>
    <source>
        <strain evidence="2">VKM B-2555</strain>
    </source>
</reference>
<evidence type="ECO:0000313" key="2">
    <source>
        <dbReference type="EMBL" id="GLK77913.1"/>
    </source>
</evidence>
<dbReference type="EMBL" id="BSFK01000016">
    <property type="protein sequence ID" value="GLK77913.1"/>
    <property type="molecule type" value="Genomic_DNA"/>
</dbReference>
<name>A0A9W6JKK8_9HYPH</name>
<keyword evidence="3" id="KW-1185">Reference proteome</keyword>
<feature type="region of interest" description="Disordered" evidence="1">
    <location>
        <begin position="54"/>
        <end position="73"/>
    </location>
</feature>
<protein>
    <submittedName>
        <fullName evidence="2">Uncharacterized protein</fullName>
    </submittedName>
</protein>
<accession>A0A9W6JKK8</accession>
<dbReference type="RefSeq" id="WP_271205742.1">
    <property type="nucleotide sequence ID" value="NZ_BSFK01000016.1"/>
</dbReference>
<evidence type="ECO:0000313" key="3">
    <source>
        <dbReference type="Proteomes" id="UP001143364"/>
    </source>
</evidence>
<evidence type="ECO:0000256" key="1">
    <source>
        <dbReference type="SAM" id="MobiDB-lite"/>
    </source>
</evidence>
<organism evidence="2 3">
    <name type="scientific">Methylopila jiangsuensis</name>
    <dbReference type="NCBI Taxonomy" id="586230"/>
    <lineage>
        <taxon>Bacteria</taxon>
        <taxon>Pseudomonadati</taxon>
        <taxon>Pseudomonadota</taxon>
        <taxon>Alphaproteobacteria</taxon>
        <taxon>Hyphomicrobiales</taxon>
        <taxon>Methylopilaceae</taxon>
        <taxon>Methylopila</taxon>
    </lineage>
</organism>